<proteinExistence type="predicted"/>
<dbReference type="Pfam" id="PF11964">
    <property type="entry name" value="SpoIIAA-like"/>
    <property type="match status" value="1"/>
</dbReference>
<evidence type="ECO:0000313" key="2">
    <source>
        <dbReference type="Proteomes" id="UP000323105"/>
    </source>
</evidence>
<dbReference type="Gene3D" id="3.40.50.10600">
    <property type="entry name" value="SpoIIaa-like domains"/>
    <property type="match status" value="1"/>
</dbReference>
<accession>A0A5A7MFY0</accession>
<gene>
    <name evidence="1" type="ORF">CTTA_2826</name>
</gene>
<dbReference type="AlphaFoldDB" id="A0A5A7MFY0"/>
<reference evidence="1 2" key="1">
    <citation type="journal article" date="2019" name="Microbiol. Resour. Announc.">
        <title>Draft Genome Sequence of Comamonas testosteroni TA441, a Bacterium That Has a Cryptic Phenol Degradation Gene Cluster.</title>
        <authorList>
            <person name="Arai H."/>
            <person name="Ishii M."/>
        </authorList>
    </citation>
    <scope>NUCLEOTIDE SEQUENCE [LARGE SCALE GENOMIC DNA]</scope>
    <source>
        <strain evidence="1 2">TA441</strain>
    </source>
</reference>
<sequence length="155" mass="17746">MLRQEPRKPVLRVLSRAAFQRAQAYSEVSLQELHMLNYSLMKPEGILLLEPHGPLTEQDFDGVSQDVDDFLAEHPKLHGVMIQSKDFPGWQNWAGFSAHMGFVRDHRHQVEQIALVTDSHLAGMAEFVGRHLTHAEVRHFPFTEDAMAMQWLHAA</sequence>
<dbReference type="SUPFAM" id="SSF52091">
    <property type="entry name" value="SpoIIaa-like"/>
    <property type="match status" value="1"/>
</dbReference>
<evidence type="ECO:0000313" key="1">
    <source>
        <dbReference type="EMBL" id="GEQ75821.1"/>
    </source>
</evidence>
<comment type="caution">
    <text evidence="1">The sequence shown here is derived from an EMBL/GenBank/DDBJ whole genome shotgun (WGS) entry which is preliminary data.</text>
</comment>
<organism evidence="1 2">
    <name type="scientific">Comamonas testosteroni</name>
    <name type="common">Pseudomonas testosteroni</name>
    <dbReference type="NCBI Taxonomy" id="285"/>
    <lineage>
        <taxon>Bacteria</taxon>
        <taxon>Pseudomonadati</taxon>
        <taxon>Pseudomonadota</taxon>
        <taxon>Betaproteobacteria</taxon>
        <taxon>Burkholderiales</taxon>
        <taxon>Comamonadaceae</taxon>
        <taxon>Comamonas</taxon>
    </lineage>
</organism>
<dbReference type="EMBL" id="BKBW01000004">
    <property type="protein sequence ID" value="GEQ75821.1"/>
    <property type="molecule type" value="Genomic_DNA"/>
</dbReference>
<dbReference type="InterPro" id="IPR021866">
    <property type="entry name" value="SpoIIAA-like"/>
</dbReference>
<dbReference type="Proteomes" id="UP000323105">
    <property type="component" value="Unassembled WGS sequence"/>
</dbReference>
<dbReference type="InterPro" id="IPR038396">
    <property type="entry name" value="SpoIIAA-like_sf"/>
</dbReference>
<protein>
    <recommendedName>
        <fullName evidence="3">STAS/SEC14 domain-containing protein</fullName>
    </recommendedName>
</protein>
<evidence type="ECO:0008006" key="3">
    <source>
        <dbReference type="Google" id="ProtNLM"/>
    </source>
</evidence>
<name>A0A5A7MFY0_COMTE</name>
<dbReference type="InterPro" id="IPR036513">
    <property type="entry name" value="STAS_dom_sf"/>
</dbReference>